<dbReference type="RefSeq" id="WP_344392113.1">
    <property type="nucleotide sequence ID" value="NZ_BAAASJ010000043.1"/>
</dbReference>
<dbReference type="EMBL" id="BAAASJ010000043">
    <property type="protein sequence ID" value="GAA2641676.1"/>
    <property type="molecule type" value="Genomic_DNA"/>
</dbReference>
<protein>
    <submittedName>
        <fullName evidence="2">DUF262 domain-containing protein</fullName>
    </submittedName>
</protein>
<gene>
    <name evidence="2" type="ORF">GCM10010307_43370</name>
</gene>
<dbReference type="Proteomes" id="UP001500151">
    <property type="component" value="Unassembled WGS sequence"/>
</dbReference>
<dbReference type="InterPro" id="IPR004919">
    <property type="entry name" value="GmrSD_N"/>
</dbReference>
<dbReference type="PANTHER" id="PTHR39639:SF1">
    <property type="entry name" value="DUF262 DOMAIN-CONTAINING PROTEIN"/>
    <property type="match status" value="1"/>
</dbReference>
<dbReference type="Pfam" id="PF03235">
    <property type="entry name" value="GmrSD_N"/>
    <property type="match status" value="1"/>
</dbReference>
<feature type="domain" description="GmrSD restriction endonucleases N-terminal" evidence="1">
    <location>
        <begin position="74"/>
        <end position="212"/>
    </location>
</feature>
<keyword evidence="3" id="KW-1185">Reference proteome</keyword>
<organism evidence="2 3">
    <name type="scientific">Streptomyces vastus</name>
    <dbReference type="NCBI Taxonomy" id="285451"/>
    <lineage>
        <taxon>Bacteria</taxon>
        <taxon>Bacillati</taxon>
        <taxon>Actinomycetota</taxon>
        <taxon>Actinomycetes</taxon>
        <taxon>Kitasatosporales</taxon>
        <taxon>Streptomycetaceae</taxon>
        <taxon>Streptomyces</taxon>
    </lineage>
</organism>
<reference evidence="2 3" key="1">
    <citation type="journal article" date="2019" name="Int. J. Syst. Evol. Microbiol.">
        <title>The Global Catalogue of Microorganisms (GCM) 10K type strain sequencing project: providing services to taxonomists for standard genome sequencing and annotation.</title>
        <authorList>
            <consortium name="The Broad Institute Genomics Platform"/>
            <consortium name="The Broad Institute Genome Sequencing Center for Infectious Disease"/>
            <person name="Wu L."/>
            <person name="Ma J."/>
        </authorList>
    </citation>
    <scope>NUCLEOTIDE SEQUENCE [LARGE SCALE GENOMIC DNA]</scope>
    <source>
        <strain evidence="2 3">JCM 4524</strain>
    </source>
</reference>
<comment type="caution">
    <text evidence="2">The sequence shown here is derived from an EMBL/GenBank/DDBJ whole genome shotgun (WGS) entry which is preliminary data.</text>
</comment>
<proteinExistence type="predicted"/>
<sequence>MTGLEHEDDPRGPLFETPVEIGANGRPTGVELELPPDESSWAVGYLDPESIRIESLTVTVDLLLTRLQEMTLDLAPDFHRRIGMWSDVQQSRFIESLLLGLPMSPFYMAQQANDIWSVVDGMQRLTAIARFMAPQHTVGLSPLFLTGLEYLTDREGALYAHLSGRMRLRLSETKVAVHLVRHRTPAAVKLNLFRRINAGGQPLTPQEIRHAMIPGPARELLADLAEHPAFGEATGYSVSNERMSDRELVLRFLAFRLTPPDRYREPDFDLFLANAMHGLNELTDEQRDWEAREFKEAMKCALNVFGDRAFRRSLDRGRELPVNKALFEAVAVNVATLDDQQRVRLVASRDEVRDGLSARLTGDFTFERALTVAPGDPENVRTRFEVVAGLFQEVLSGD</sequence>
<name>A0ABN3R254_9ACTN</name>
<evidence type="ECO:0000259" key="1">
    <source>
        <dbReference type="Pfam" id="PF03235"/>
    </source>
</evidence>
<dbReference type="PANTHER" id="PTHR39639">
    <property type="entry name" value="CHROMOSOME 16, WHOLE GENOME SHOTGUN SEQUENCE"/>
    <property type="match status" value="1"/>
</dbReference>
<evidence type="ECO:0000313" key="2">
    <source>
        <dbReference type="EMBL" id="GAA2641676.1"/>
    </source>
</evidence>
<accession>A0ABN3R254</accession>
<evidence type="ECO:0000313" key="3">
    <source>
        <dbReference type="Proteomes" id="UP001500151"/>
    </source>
</evidence>